<protein>
    <submittedName>
        <fullName evidence="1">Iron-containing redox enzyme family protein</fullName>
    </submittedName>
</protein>
<sequence>MSAAASAAASASTASTASVALRAKLALARPAVTAATDALWRPAGLGPRYLRYLAAMHQLIRASVPLMERAAVRCAELGPADPVAGPLGRYLREHAEEERGHDDWLLADLAAAGADPAELLAAVPPPAVAELAGAQYYWIEHHHPVALLGYVAALEGNAPAPWLADRLAAGTGLPPAAFRTVREHAELDGGHLAALDALLDALPLTAAAEAAIGLSALHTAHGITRLFLGLAADPAPGDPTEGGTR</sequence>
<dbReference type="Pfam" id="PF14518">
    <property type="entry name" value="Haem_oxygenas_2"/>
    <property type="match status" value="1"/>
</dbReference>
<dbReference type="InterPro" id="IPR016084">
    <property type="entry name" value="Haem_Oase-like_multi-hlx"/>
</dbReference>
<dbReference type="EMBL" id="CP159872">
    <property type="protein sequence ID" value="XCM82073.1"/>
    <property type="molecule type" value="Genomic_DNA"/>
</dbReference>
<evidence type="ECO:0000313" key="1">
    <source>
        <dbReference type="EMBL" id="XCM82073.1"/>
    </source>
</evidence>
<dbReference type="RefSeq" id="WP_354642999.1">
    <property type="nucleotide sequence ID" value="NZ_CP159872.1"/>
</dbReference>
<proteinExistence type="predicted"/>
<dbReference type="SMART" id="SM01236">
    <property type="entry name" value="Haem_oxygenase_2"/>
    <property type="match status" value="1"/>
</dbReference>
<name>A0AAU8K1V8_9ACTN</name>
<dbReference type="Gene3D" id="1.20.910.10">
    <property type="entry name" value="Heme oxygenase-like"/>
    <property type="match status" value="1"/>
</dbReference>
<gene>
    <name evidence="1" type="ORF">ABWK59_25805</name>
</gene>
<accession>A0AAU8K1V8</accession>
<dbReference type="KEGG" id="kcm:ABWK59_25805"/>
<dbReference type="SUPFAM" id="SSF48613">
    <property type="entry name" value="Heme oxygenase-like"/>
    <property type="match status" value="1"/>
</dbReference>
<reference evidence="1" key="1">
    <citation type="submission" date="2024-06" db="EMBL/GenBank/DDBJ databases">
        <title>The genome sequences of Kitasatospora sp. strain HUAS MG31.</title>
        <authorList>
            <person name="Mo P."/>
        </authorList>
    </citation>
    <scope>NUCLEOTIDE SEQUENCE</scope>
    <source>
        <strain evidence="1">HUAS MG31</strain>
    </source>
</reference>
<dbReference type="AlphaFoldDB" id="A0AAU8K1V8"/>
<organism evidence="1">
    <name type="scientific">Kitasatospora camelliae</name>
    <dbReference type="NCBI Taxonomy" id="3156397"/>
    <lineage>
        <taxon>Bacteria</taxon>
        <taxon>Bacillati</taxon>
        <taxon>Actinomycetota</taxon>
        <taxon>Actinomycetes</taxon>
        <taxon>Kitasatosporales</taxon>
        <taxon>Streptomycetaceae</taxon>
        <taxon>Kitasatospora</taxon>
    </lineage>
</organism>